<evidence type="ECO:0000313" key="3">
    <source>
        <dbReference type="Proteomes" id="UP000772434"/>
    </source>
</evidence>
<dbReference type="Proteomes" id="UP000772434">
    <property type="component" value="Unassembled WGS sequence"/>
</dbReference>
<dbReference type="AlphaFoldDB" id="A0A9P5UB90"/>
<dbReference type="EMBL" id="JADNRY010000021">
    <property type="protein sequence ID" value="KAF9072841.1"/>
    <property type="molecule type" value="Genomic_DNA"/>
</dbReference>
<proteinExistence type="predicted"/>
<accession>A0A9P5UB90</accession>
<organism evidence="2 3">
    <name type="scientific">Rhodocollybia butyracea</name>
    <dbReference type="NCBI Taxonomy" id="206335"/>
    <lineage>
        <taxon>Eukaryota</taxon>
        <taxon>Fungi</taxon>
        <taxon>Dikarya</taxon>
        <taxon>Basidiomycota</taxon>
        <taxon>Agaricomycotina</taxon>
        <taxon>Agaricomycetes</taxon>
        <taxon>Agaricomycetidae</taxon>
        <taxon>Agaricales</taxon>
        <taxon>Marasmiineae</taxon>
        <taxon>Omphalotaceae</taxon>
        <taxon>Rhodocollybia</taxon>
    </lineage>
</organism>
<feature type="region of interest" description="Disordered" evidence="1">
    <location>
        <begin position="106"/>
        <end position="165"/>
    </location>
</feature>
<gene>
    <name evidence="2" type="ORF">BDP27DRAFT_366344</name>
</gene>
<keyword evidence="3" id="KW-1185">Reference proteome</keyword>
<feature type="compositionally biased region" description="Basic and acidic residues" evidence="1">
    <location>
        <begin position="39"/>
        <end position="52"/>
    </location>
</feature>
<name>A0A9P5UB90_9AGAR</name>
<reference evidence="2" key="1">
    <citation type="submission" date="2020-11" db="EMBL/GenBank/DDBJ databases">
        <authorList>
            <consortium name="DOE Joint Genome Institute"/>
            <person name="Ahrendt S."/>
            <person name="Riley R."/>
            <person name="Andreopoulos W."/>
            <person name="Labutti K."/>
            <person name="Pangilinan J."/>
            <person name="Ruiz-Duenas F.J."/>
            <person name="Barrasa J.M."/>
            <person name="Sanchez-Garcia M."/>
            <person name="Camarero S."/>
            <person name="Miyauchi S."/>
            <person name="Serrano A."/>
            <person name="Linde D."/>
            <person name="Babiker R."/>
            <person name="Drula E."/>
            <person name="Ayuso-Fernandez I."/>
            <person name="Pacheco R."/>
            <person name="Padilla G."/>
            <person name="Ferreira P."/>
            <person name="Barriuso J."/>
            <person name="Kellner H."/>
            <person name="Castanera R."/>
            <person name="Alfaro M."/>
            <person name="Ramirez L."/>
            <person name="Pisabarro A.G."/>
            <person name="Kuo A."/>
            <person name="Tritt A."/>
            <person name="Lipzen A."/>
            <person name="He G."/>
            <person name="Yan M."/>
            <person name="Ng V."/>
            <person name="Cullen D."/>
            <person name="Martin F."/>
            <person name="Rosso M.-N."/>
            <person name="Henrissat B."/>
            <person name="Hibbett D."/>
            <person name="Martinez A.T."/>
            <person name="Grigoriev I.V."/>
        </authorList>
    </citation>
    <scope>NUCLEOTIDE SEQUENCE</scope>
    <source>
        <strain evidence="2">AH 40177</strain>
    </source>
</reference>
<evidence type="ECO:0000256" key="1">
    <source>
        <dbReference type="SAM" id="MobiDB-lite"/>
    </source>
</evidence>
<dbReference type="OrthoDB" id="529205at2759"/>
<sequence>MTTALTSSSRLLFKTVARTRAAGPVTSRYTTTRFSSAIHDNDPEVLEKEKHRNLSKTQHTTSTPHDHAPGWNEHLASTSEAYVKADRSGVSPQELAEKTIKYVHARHHADPESSNNLEPTEAVYSRDEVGGPLRHARPGEKVMEEEEETVEKSTKVYSNSSLYRS</sequence>
<protein>
    <submittedName>
        <fullName evidence="2">Uncharacterized protein</fullName>
    </submittedName>
</protein>
<evidence type="ECO:0000313" key="2">
    <source>
        <dbReference type="EMBL" id="KAF9072841.1"/>
    </source>
</evidence>
<comment type="caution">
    <text evidence="2">The sequence shown here is derived from an EMBL/GenBank/DDBJ whole genome shotgun (WGS) entry which is preliminary data.</text>
</comment>
<feature type="region of interest" description="Disordered" evidence="1">
    <location>
        <begin position="37"/>
        <end position="90"/>
    </location>
</feature>